<comment type="caution">
    <text evidence="1">The sequence shown here is derived from an EMBL/GenBank/DDBJ whole genome shotgun (WGS) entry which is preliminary data.</text>
</comment>
<dbReference type="Proteomes" id="UP001239111">
    <property type="component" value="Chromosome 1"/>
</dbReference>
<protein>
    <submittedName>
        <fullName evidence="1">Uncharacterized protein</fullName>
    </submittedName>
</protein>
<accession>A0ACC2PL54</accession>
<reference evidence="1" key="1">
    <citation type="submission" date="2023-04" db="EMBL/GenBank/DDBJ databases">
        <title>A chromosome-level genome assembly of the parasitoid wasp Eretmocerus hayati.</title>
        <authorList>
            <person name="Zhong Y."/>
            <person name="Liu S."/>
            <person name="Liu Y."/>
        </authorList>
    </citation>
    <scope>NUCLEOTIDE SEQUENCE</scope>
    <source>
        <strain evidence="1">ZJU_SS_LIU_2023</strain>
    </source>
</reference>
<dbReference type="EMBL" id="CM056741">
    <property type="protein sequence ID" value="KAJ8683546.1"/>
    <property type="molecule type" value="Genomic_DNA"/>
</dbReference>
<organism evidence="1 2">
    <name type="scientific">Eretmocerus hayati</name>
    <dbReference type="NCBI Taxonomy" id="131215"/>
    <lineage>
        <taxon>Eukaryota</taxon>
        <taxon>Metazoa</taxon>
        <taxon>Ecdysozoa</taxon>
        <taxon>Arthropoda</taxon>
        <taxon>Hexapoda</taxon>
        <taxon>Insecta</taxon>
        <taxon>Pterygota</taxon>
        <taxon>Neoptera</taxon>
        <taxon>Endopterygota</taxon>
        <taxon>Hymenoptera</taxon>
        <taxon>Apocrita</taxon>
        <taxon>Proctotrupomorpha</taxon>
        <taxon>Chalcidoidea</taxon>
        <taxon>Aphelinidae</taxon>
        <taxon>Aphelininae</taxon>
        <taxon>Eretmocerus</taxon>
    </lineage>
</organism>
<name>A0ACC2PL54_9HYME</name>
<feature type="non-terminal residue" evidence="1">
    <location>
        <position position="1"/>
    </location>
</feature>
<proteinExistence type="predicted"/>
<keyword evidence="2" id="KW-1185">Reference proteome</keyword>
<evidence type="ECO:0000313" key="2">
    <source>
        <dbReference type="Proteomes" id="UP001239111"/>
    </source>
</evidence>
<gene>
    <name evidence="1" type="ORF">QAD02_019338</name>
</gene>
<sequence length="766" mass="87048">VLAFVILQLIVSAFTRSIDEPSESSDDVSVDTKRAFSLEDILSNAYGGDSFNGSWISETEIFYRVDNLLLKFDVTTQNSEIITRDSLFDDPHLKIRLSPNQKYILIQNSTYSVYRHSTLSIYSIYCLKDRSNTPLAGGKLLSTAFWAPKKSALVYVLDNDIYYHQLNDESGETRRLTFDGKLHTIFNGISDWVYEEEVLATDAAAWFSPSGEHLVFATFNDSEVREAILMRYGQPGDLENQYATEERIRYPKAGTKNPTVTLNLVDLTDHSSTLINLKAPVDIVGTEPILFAVTWFDEKTIVAKWTNRVQNISQVSTYNLNGMYLPLMSEEVSDGWLLYLKEAPLYHAGYALFLLPRSVGNKSVGSYGHLVRYRFLNGALDHELDLTPGTNWVQAVHGVNELKRVVYYCASPPDEPTQKQLYEVSIETQNPKPKCLSCNLRTPEGNTCKYVTPVTFSTDFSHFVLVCSGPDPATIRIYDLDGNEIYEWSRNNALRQMLSKRILPRKMNLTIESHGFPASVKLLLPDDFDPSKKYPLLVNVYGGPETQRITDGFSVGFDSYLSTNKHVIYAQIDGRGSTFRGTAMMYALYRNFGTVEVHDQLTVTRKLQEKFSWIDANRTGIWGWSYGGYSTAMILATDEDNLFKCGISVAPVTNWIYYDSIYTERYMGLPTPDDNLKHYESASVLNKVEKLRGKKFMLIHGTGDDNVHYQQSMALSKALAEADILYDQLSYADEAHALSHVQRHLYHSMDKFWSECFNYERDVLKS</sequence>
<evidence type="ECO:0000313" key="1">
    <source>
        <dbReference type="EMBL" id="KAJ8683546.1"/>
    </source>
</evidence>